<sequence>MSTRIGLLIVIPLQPVVLQALQQRCDVIYAPKGYADPVLLTVTPGQRASVSVLLSNGSTGASAAQMERWPRLRLIHAFGAGYEGIDVKAACALGIEVSHAPGVNNATVADHALALMLGAARGIAPLDRAVKAGAWLHHRAARPSVNGRSIGLVGMGNIGQQIARRAQGFDMYISYHSRQARVDMPYRYVPSLLQLAQSVDFLMLACPGGPATRHLVNRQVLRALGPEGFLINVARGSVVNTEDLIAALKAGEIAGAALDVLEDEPDVPQALLGMEQVLLTPHISGRSPEAQEAQLRAFESNMAACIAGGIPPNQVPGAGT</sequence>
<dbReference type="PANTHER" id="PTHR10996">
    <property type="entry name" value="2-HYDROXYACID DEHYDROGENASE-RELATED"/>
    <property type="match status" value="1"/>
</dbReference>
<feature type="domain" description="D-isomer specific 2-hydroxyacid dehydrogenase NAD-binding" evidence="5">
    <location>
        <begin position="113"/>
        <end position="284"/>
    </location>
</feature>
<dbReference type="SUPFAM" id="SSF51735">
    <property type="entry name" value="NAD(P)-binding Rossmann-fold domains"/>
    <property type="match status" value="1"/>
</dbReference>
<gene>
    <name evidence="6" type="ORF">PRZ01_08595</name>
</gene>
<dbReference type="SUPFAM" id="SSF52283">
    <property type="entry name" value="Formate/glycerate dehydrogenase catalytic domain-like"/>
    <property type="match status" value="1"/>
</dbReference>
<dbReference type="PANTHER" id="PTHR10996:SF178">
    <property type="entry name" value="2-HYDROXYACID DEHYDROGENASE YGL185C-RELATED"/>
    <property type="match status" value="1"/>
</dbReference>
<name>A0ABT5KQX2_9BURK</name>
<proteinExistence type="inferred from homology"/>
<dbReference type="EMBL" id="JAQQXS010000006">
    <property type="protein sequence ID" value="MDC8785247.1"/>
    <property type="molecule type" value="Genomic_DNA"/>
</dbReference>
<dbReference type="Pfam" id="PF00389">
    <property type="entry name" value="2-Hacid_dh"/>
    <property type="match status" value="1"/>
</dbReference>
<keyword evidence="1 3" id="KW-0560">Oxidoreductase</keyword>
<evidence type="ECO:0000313" key="6">
    <source>
        <dbReference type="EMBL" id="MDC8785247.1"/>
    </source>
</evidence>
<accession>A0ABT5KQX2</accession>
<organism evidence="6 7">
    <name type="scientific">Roseateles koreensis</name>
    <dbReference type="NCBI Taxonomy" id="2987526"/>
    <lineage>
        <taxon>Bacteria</taxon>
        <taxon>Pseudomonadati</taxon>
        <taxon>Pseudomonadota</taxon>
        <taxon>Betaproteobacteria</taxon>
        <taxon>Burkholderiales</taxon>
        <taxon>Sphaerotilaceae</taxon>
        <taxon>Roseateles</taxon>
    </lineage>
</organism>
<reference evidence="6 7" key="1">
    <citation type="submission" date="2022-10" db="EMBL/GenBank/DDBJ databases">
        <title>paucibacter sp. hw8 Genome sequencing.</title>
        <authorList>
            <person name="Park S."/>
        </authorList>
    </citation>
    <scope>NUCLEOTIDE SEQUENCE [LARGE SCALE GENOMIC DNA]</scope>
    <source>
        <strain evidence="7">hw8</strain>
    </source>
</reference>
<evidence type="ECO:0000259" key="5">
    <source>
        <dbReference type="Pfam" id="PF02826"/>
    </source>
</evidence>
<dbReference type="Proteomes" id="UP001219862">
    <property type="component" value="Unassembled WGS sequence"/>
</dbReference>
<feature type="domain" description="D-isomer specific 2-hydroxyacid dehydrogenase catalytic" evidence="4">
    <location>
        <begin position="12"/>
        <end position="315"/>
    </location>
</feature>
<protein>
    <submittedName>
        <fullName evidence="6">2-hydroxyacid dehydrogenase</fullName>
    </submittedName>
</protein>
<dbReference type="InterPro" id="IPR036291">
    <property type="entry name" value="NAD(P)-bd_dom_sf"/>
</dbReference>
<keyword evidence="7" id="KW-1185">Reference proteome</keyword>
<dbReference type="InterPro" id="IPR006139">
    <property type="entry name" value="D-isomer_2_OHA_DH_cat_dom"/>
</dbReference>
<evidence type="ECO:0000259" key="4">
    <source>
        <dbReference type="Pfam" id="PF00389"/>
    </source>
</evidence>
<comment type="caution">
    <text evidence="6">The sequence shown here is derived from an EMBL/GenBank/DDBJ whole genome shotgun (WGS) entry which is preliminary data.</text>
</comment>
<evidence type="ECO:0000256" key="3">
    <source>
        <dbReference type="RuleBase" id="RU003719"/>
    </source>
</evidence>
<dbReference type="InterPro" id="IPR050223">
    <property type="entry name" value="D-isomer_2-hydroxyacid_DH"/>
</dbReference>
<evidence type="ECO:0000256" key="2">
    <source>
        <dbReference type="ARBA" id="ARBA00023027"/>
    </source>
</evidence>
<keyword evidence="2" id="KW-0520">NAD</keyword>
<dbReference type="Gene3D" id="3.40.50.720">
    <property type="entry name" value="NAD(P)-binding Rossmann-like Domain"/>
    <property type="match status" value="2"/>
</dbReference>
<dbReference type="Pfam" id="PF02826">
    <property type="entry name" value="2-Hacid_dh_C"/>
    <property type="match status" value="1"/>
</dbReference>
<comment type="similarity">
    <text evidence="3">Belongs to the D-isomer specific 2-hydroxyacid dehydrogenase family.</text>
</comment>
<evidence type="ECO:0000256" key="1">
    <source>
        <dbReference type="ARBA" id="ARBA00023002"/>
    </source>
</evidence>
<dbReference type="RefSeq" id="WP_273596353.1">
    <property type="nucleotide sequence ID" value="NZ_JAQQXS010000006.1"/>
</dbReference>
<dbReference type="InterPro" id="IPR006140">
    <property type="entry name" value="D-isomer_DH_NAD-bd"/>
</dbReference>
<evidence type="ECO:0000313" key="7">
    <source>
        <dbReference type="Proteomes" id="UP001219862"/>
    </source>
</evidence>
<dbReference type="CDD" id="cd12156">
    <property type="entry name" value="HPPR"/>
    <property type="match status" value="1"/>
</dbReference>